<evidence type="ECO:0000313" key="2">
    <source>
        <dbReference type="Proteomes" id="UP000035088"/>
    </source>
</evidence>
<dbReference type="Proteomes" id="UP000035088">
    <property type="component" value="Unassembled WGS sequence"/>
</dbReference>
<gene>
    <name evidence="1" type="ORF">GOARA_060_00090</name>
</gene>
<organism evidence="1 2">
    <name type="scientific">Gordonia araii NBRC 100433</name>
    <dbReference type="NCBI Taxonomy" id="1073574"/>
    <lineage>
        <taxon>Bacteria</taxon>
        <taxon>Bacillati</taxon>
        <taxon>Actinomycetota</taxon>
        <taxon>Actinomycetes</taxon>
        <taxon>Mycobacteriales</taxon>
        <taxon>Gordoniaceae</taxon>
        <taxon>Gordonia</taxon>
    </lineage>
</organism>
<name>G7H3Y3_9ACTN</name>
<dbReference type="Gene3D" id="3.40.50.1240">
    <property type="entry name" value="Phosphoglycerate mutase-like"/>
    <property type="match status" value="1"/>
</dbReference>
<dbReference type="OrthoDB" id="7502553at2"/>
<protein>
    <recommendedName>
        <fullName evidence="3">Phosphoglycerate mutase family protein</fullName>
    </recommendedName>
</protein>
<dbReference type="RefSeq" id="WP_007322633.1">
    <property type="nucleotide sequence ID" value="NZ_BAEE01000060.1"/>
</dbReference>
<accession>G7H3Y3</accession>
<evidence type="ECO:0008006" key="3">
    <source>
        <dbReference type="Google" id="ProtNLM"/>
    </source>
</evidence>
<dbReference type="SUPFAM" id="SSF53254">
    <property type="entry name" value="Phosphoglycerate mutase-like"/>
    <property type="match status" value="1"/>
</dbReference>
<dbReference type="AlphaFoldDB" id="G7H3Y3"/>
<keyword evidence="2" id="KW-1185">Reference proteome</keyword>
<dbReference type="STRING" id="1073574.GOARA_060_00090"/>
<dbReference type="EMBL" id="BAEE01000060">
    <property type="protein sequence ID" value="GAB10558.1"/>
    <property type="molecule type" value="Genomic_DNA"/>
</dbReference>
<evidence type="ECO:0000313" key="1">
    <source>
        <dbReference type="EMBL" id="GAB10558.1"/>
    </source>
</evidence>
<dbReference type="InterPro" id="IPR013078">
    <property type="entry name" value="His_Pase_superF_clade-1"/>
</dbReference>
<reference evidence="1 2" key="1">
    <citation type="submission" date="2011-11" db="EMBL/GenBank/DDBJ databases">
        <title>Whole genome shotgun sequence of Gordonia araii NBRC 100433.</title>
        <authorList>
            <person name="Yoshida Y."/>
            <person name="Hosoyama A."/>
            <person name="Tsuchikane K."/>
            <person name="Katsumata H."/>
            <person name="Yamazaki S."/>
            <person name="Fujita N."/>
        </authorList>
    </citation>
    <scope>NUCLEOTIDE SEQUENCE [LARGE SCALE GENOMIC DNA]</scope>
    <source>
        <strain evidence="1 2">NBRC 100433</strain>
    </source>
</reference>
<proteinExistence type="predicted"/>
<comment type="caution">
    <text evidence="1">The sequence shown here is derived from an EMBL/GenBank/DDBJ whole genome shotgun (WGS) entry which is preliminary data.</text>
</comment>
<dbReference type="InterPro" id="IPR029033">
    <property type="entry name" value="His_PPase_superfam"/>
</dbReference>
<dbReference type="Pfam" id="PF00300">
    <property type="entry name" value="His_Phos_1"/>
    <property type="match status" value="1"/>
</dbReference>
<sequence>MSRELVVAGRTGPNHLVRFGETATPLDDHGRRDISALGQVSGPVVCGPELATRESASLLSAAVTVDDDLATLDVGRWTGLLPEQIPGAELAAWFADPRECPHGGETVAEFVARIKTWGRGESDVLVVAGPVAQALLCDDASAFFASQVVPGRRYLL</sequence>